<reference evidence="9 10" key="1">
    <citation type="submission" date="2019-02" db="EMBL/GenBank/DDBJ databases">
        <title>Genomic Encyclopedia of Type Strains, Phase IV (KMG-IV): sequencing the most valuable type-strain genomes for metagenomic binning, comparative biology and taxonomic classification.</title>
        <authorList>
            <person name="Goeker M."/>
        </authorList>
    </citation>
    <scope>NUCLEOTIDE SEQUENCE [LARGE SCALE GENOMIC DNA]</scope>
    <source>
        <strain evidence="9 10">DSM 23814</strain>
    </source>
</reference>
<dbReference type="Pfam" id="PF01494">
    <property type="entry name" value="FAD_binding_3"/>
    <property type="match status" value="1"/>
</dbReference>
<evidence type="ECO:0000256" key="2">
    <source>
        <dbReference type="ARBA" id="ARBA00004749"/>
    </source>
</evidence>
<dbReference type="NCBIfam" id="TIGR01988">
    <property type="entry name" value="Ubi-OHases"/>
    <property type="match status" value="1"/>
</dbReference>
<evidence type="ECO:0000313" key="9">
    <source>
        <dbReference type="EMBL" id="RZT92656.1"/>
    </source>
</evidence>
<dbReference type="InterPro" id="IPR018168">
    <property type="entry name" value="Ubi_Hdrlase_CS"/>
</dbReference>
<keyword evidence="5" id="KW-0274">FAD</keyword>
<dbReference type="OrthoDB" id="9769565at2"/>
<gene>
    <name evidence="9" type="ORF">EV681_3412</name>
</gene>
<evidence type="ECO:0000313" key="10">
    <source>
        <dbReference type="Proteomes" id="UP000293398"/>
    </source>
</evidence>
<name>A0A4Q7V7N3_9BURK</name>
<evidence type="ECO:0000256" key="1">
    <source>
        <dbReference type="ARBA" id="ARBA00001974"/>
    </source>
</evidence>
<dbReference type="InterPro" id="IPR002938">
    <property type="entry name" value="FAD-bd"/>
</dbReference>
<dbReference type="PROSITE" id="PS01304">
    <property type="entry name" value="UBIH"/>
    <property type="match status" value="1"/>
</dbReference>
<dbReference type="UniPathway" id="UPA00232"/>
<accession>A0A4Q7V7N3</accession>
<dbReference type="GO" id="GO:0071949">
    <property type="term" value="F:FAD binding"/>
    <property type="evidence" value="ECO:0007669"/>
    <property type="project" value="InterPro"/>
</dbReference>
<proteinExistence type="inferred from homology"/>
<dbReference type="Proteomes" id="UP000293398">
    <property type="component" value="Unassembled WGS sequence"/>
</dbReference>
<dbReference type="EMBL" id="SHKO01000003">
    <property type="protein sequence ID" value="RZT92656.1"/>
    <property type="molecule type" value="Genomic_DNA"/>
</dbReference>
<dbReference type="InterPro" id="IPR051205">
    <property type="entry name" value="UbiH/COQ6_monooxygenase"/>
</dbReference>
<sequence length="385" mass="41669">MENVDFDIAIIGAGPVGLALACALDKLPGIRPTVALFQADHPVMHNPARDTRVLALNHGSRVFLEQLQGWPGQYAAIETVHVSQKGRLGRTLINHTDFDVAALGYVVPYRAVHASLQQNVNDGHTLRLAGAPATVANEPDSAAASISQNGKTYRARIVVQCDGAKPDTQLRDYNQHAIITSARAALPRPGWAWERFTREGPLAVLPHPVFADAQSIVWCTSPARARELLAADDASFSRALTDHFGDRLGLFSVLESRHIFPLALSVTKNTVNGRIVTIGNAAQALHPVAGQGLNLGLRDVAGLLRALQPWLIDPVQDPQPALSAFAGSRRADRGITRQLTDLMPRIFTTGNPLIEHACGLSLLALDLTEPLRRPLARHLLQGYRN</sequence>
<evidence type="ECO:0000256" key="4">
    <source>
        <dbReference type="ARBA" id="ARBA00022630"/>
    </source>
</evidence>
<dbReference type="InterPro" id="IPR010971">
    <property type="entry name" value="UbiH/COQ6"/>
</dbReference>
<comment type="similarity">
    <text evidence="3">Belongs to the UbiH/COQ6 family.</text>
</comment>
<evidence type="ECO:0000256" key="6">
    <source>
        <dbReference type="ARBA" id="ARBA00023002"/>
    </source>
</evidence>
<feature type="domain" description="FAD-binding" evidence="8">
    <location>
        <begin position="152"/>
        <end position="307"/>
    </location>
</feature>
<evidence type="ECO:0000256" key="7">
    <source>
        <dbReference type="ARBA" id="ARBA00023033"/>
    </source>
</evidence>
<organism evidence="9 10">
    <name type="scientific">Advenella incenata</name>
    <dbReference type="NCBI Taxonomy" id="267800"/>
    <lineage>
        <taxon>Bacteria</taxon>
        <taxon>Pseudomonadati</taxon>
        <taxon>Pseudomonadota</taxon>
        <taxon>Betaproteobacteria</taxon>
        <taxon>Burkholderiales</taxon>
        <taxon>Alcaligenaceae</taxon>
    </lineage>
</organism>
<protein>
    <submittedName>
        <fullName evidence="9">2-octaprenyl-6-methoxyphenol hydroxylase</fullName>
    </submittedName>
</protein>
<dbReference type="PANTHER" id="PTHR43876">
    <property type="entry name" value="UBIQUINONE BIOSYNTHESIS MONOOXYGENASE COQ6, MITOCHONDRIAL"/>
    <property type="match status" value="1"/>
</dbReference>
<dbReference type="RefSeq" id="WP_130304685.1">
    <property type="nucleotide sequence ID" value="NZ_SHKO01000003.1"/>
</dbReference>
<comment type="cofactor">
    <cofactor evidence="1">
        <name>FAD</name>
        <dbReference type="ChEBI" id="CHEBI:57692"/>
    </cofactor>
</comment>
<evidence type="ECO:0000256" key="5">
    <source>
        <dbReference type="ARBA" id="ARBA00022827"/>
    </source>
</evidence>
<evidence type="ECO:0000256" key="3">
    <source>
        <dbReference type="ARBA" id="ARBA00005349"/>
    </source>
</evidence>
<dbReference type="PRINTS" id="PR00420">
    <property type="entry name" value="RNGMNOXGNASE"/>
</dbReference>
<comment type="pathway">
    <text evidence="2">Cofactor biosynthesis; ubiquinone biosynthesis.</text>
</comment>
<keyword evidence="6" id="KW-0560">Oxidoreductase</keyword>
<keyword evidence="7" id="KW-0503">Monooxygenase</keyword>
<keyword evidence="10" id="KW-1185">Reference proteome</keyword>
<dbReference type="PANTHER" id="PTHR43876:SF8">
    <property type="entry name" value="2-OCTAPRENYL-6-METHOXYPHENOL HYDROXYLASE"/>
    <property type="match status" value="1"/>
</dbReference>
<keyword evidence="4" id="KW-0285">Flavoprotein</keyword>
<dbReference type="SUPFAM" id="SSF51905">
    <property type="entry name" value="FAD/NAD(P)-binding domain"/>
    <property type="match status" value="1"/>
</dbReference>
<evidence type="ECO:0000259" key="8">
    <source>
        <dbReference type="Pfam" id="PF01494"/>
    </source>
</evidence>
<comment type="caution">
    <text evidence="9">The sequence shown here is derived from an EMBL/GenBank/DDBJ whole genome shotgun (WGS) entry which is preliminary data.</text>
</comment>
<dbReference type="InterPro" id="IPR036188">
    <property type="entry name" value="FAD/NAD-bd_sf"/>
</dbReference>
<dbReference type="GO" id="GO:0006744">
    <property type="term" value="P:ubiquinone biosynthetic process"/>
    <property type="evidence" value="ECO:0007669"/>
    <property type="project" value="UniProtKB-UniPathway"/>
</dbReference>
<dbReference type="GO" id="GO:0008681">
    <property type="term" value="F:2-octaprenyl-6-methoxyphenol hydroxylase activity"/>
    <property type="evidence" value="ECO:0007669"/>
    <property type="project" value="TreeGrafter"/>
</dbReference>
<dbReference type="Gene3D" id="3.50.50.60">
    <property type="entry name" value="FAD/NAD(P)-binding domain"/>
    <property type="match status" value="2"/>
</dbReference>
<dbReference type="AlphaFoldDB" id="A0A4Q7V7N3"/>